<sequence>MNNKSSTTNESSTTKGVVSLFPTPVMKVNINRSFTESEMQCIVNIPLEKKNKDGAIMSNHRSESYYLFGDSPNLKDIKRICELELKRYLKNVEGADTDKVNLKITQSWLNKIKPQEFQQLHTHPNSYISGVLYISCLPNDSIVFTDRNHGSFNNIEFPIEESTFWNCWHCGIPVKEGDLVIFPSWIMHHVEMNDTKDKERISLAFNTFPIGE</sequence>
<dbReference type="NCBIfam" id="TIGR02466">
    <property type="entry name" value="TIGR02466 family protein"/>
    <property type="match status" value="1"/>
</dbReference>
<protein>
    <recommendedName>
        <fullName evidence="2">JmjC domain-containing protein</fullName>
    </recommendedName>
</protein>
<evidence type="ECO:0008006" key="2">
    <source>
        <dbReference type="Google" id="ProtNLM"/>
    </source>
</evidence>
<dbReference type="InterPro" id="IPR012668">
    <property type="entry name" value="CHP02466"/>
</dbReference>
<proteinExistence type="predicted"/>
<gene>
    <name evidence="1" type="ORF">METZ01_LOCUS433529</name>
</gene>
<dbReference type="EMBL" id="UINC01174510">
    <property type="protein sequence ID" value="SVD80675.1"/>
    <property type="molecule type" value="Genomic_DNA"/>
</dbReference>
<organism evidence="1">
    <name type="scientific">marine metagenome</name>
    <dbReference type="NCBI Taxonomy" id="408172"/>
    <lineage>
        <taxon>unclassified sequences</taxon>
        <taxon>metagenomes</taxon>
        <taxon>ecological metagenomes</taxon>
    </lineage>
</organism>
<dbReference type="Gene3D" id="2.60.120.620">
    <property type="entry name" value="q2cbj1_9rhob like domain"/>
    <property type="match status" value="1"/>
</dbReference>
<accession>A0A382YCW0</accession>
<name>A0A382YCW0_9ZZZZ</name>
<dbReference type="Pfam" id="PF13759">
    <property type="entry name" value="2OG-FeII_Oxy_5"/>
    <property type="match status" value="1"/>
</dbReference>
<dbReference type="AlphaFoldDB" id="A0A382YCW0"/>
<dbReference type="SUPFAM" id="SSF51197">
    <property type="entry name" value="Clavaminate synthase-like"/>
    <property type="match status" value="1"/>
</dbReference>
<feature type="non-terminal residue" evidence="1">
    <location>
        <position position="212"/>
    </location>
</feature>
<evidence type="ECO:0000313" key="1">
    <source>
        <dbReference type="EMBL" id="SVD80675.1"/>
    </source>
</evidence>
<reference evidence="1" key="1">
    <citation type="submission" date="2018-05" db="EMBL/GenBank/DDBJ databases">
        <authorList>
            <person name="Lanie J.A."/>
            <person name="Ng W.-L."/>
            <person name="Kazmierczak K.M."/>
            <person name="Andrzejewski T.M."/>
            <person name="Davidsen T.M."/>
            <person name="Wayne K.J."/>
            <person name="Tettelin H."/>
            <person name="Glass J.I."/>
            <person name="Rusch D."/>
            <person name="Podicherti R."/>
            <person name="Tsui H.-C.T."/>
            <person name="Winkler M.E."/>
        </authorList>
    </citation>
    <scope>NUCLEOTIDE SEQUENCE</scope>
</reference>